<accession>K5WUM2</accession>
<dbReference type="KEGG" id="abp:AGABI1DRAFT95620"/>
<evidence type="ECO:0000256" key="1">
    <source>
        <dbReference type="PROSITE-ProRule" id="PRU00042"/>
    </source>
</evidence>
<dbReference type="AlphaFoldDB" id="K5WUM2"/>
<dbReference type="PROSITE" id="PS00028">
    <property type="entry name" value="ZINC_FINGER_C2H2_1"/>
    <property type="match status" value="1"/>
</dbReference>
<dbReference type="InterPro" id="IPR013087">
    <property type="entry name" value="Znf_C2H2_type"/>
</dbReference>
<feature type="compositionally biased region" description="Acidic residues" evidence="2">
    <location>
        <begin position="501"/>
        <end position="524"/>
    </location>
</feature>
<keyword evidence="1" id="KW-0862">Zinc</keyword>
<dbReference type="Proteomes" id="UP000008493">
    <property type="component" value="Unassembled WGS sequence"/>
</dbReference>
<dbReference type="SMART" id="SM00355">
    <property type="entry name" value="ZnF_C2H2"/>
    <property type="match status" value="2"/>
</dbReference>
<dbReference type="GeneID" id="18832681"/>
<feature type="compositionally biased region" description="Low complexity" evidence="2">
    <location>
        <begin position="171"/>
        <end position="180"/>
    </location>
</feature>
<feature type="domain" description="C2H2-type" evidence="3">
    <location>
        <begin position="112"/>
        <end position="139"/>
    </location>
</feature>
<dbReference type="EMBL" id="JH971456">
    <property type="protein sequence ID" value="EKM74463.1"/>
    <property type="molecule type" value="Genomic_DNA"/>
</dbReference>
<name>K5WUM2_AGABU</name>
<keyword evidence="1" id="KW-0863">Zinc-finger</keyword>
<evidence type="ECO:0000313" key="4">
    <source>
        <dbReference type="EMBL" id="EKM74463.1"/>
    </source>
</evidence>
<evidence type="ECO:0000256" key="2">
    <source>
        <dbReference type="SAM" id="MobiDB-lite"/>
    </source>
</evidence>
<dbReference type="InterPro" id="IPR022698">
    <property type="entry name" value="OrsD"/>
</dbReference>
<evidence type="ECO:0000313" key="5">
    <source>
        <dbReference type="Proteomes" id="UP000008493"/>
    </source>
</evidence>
<keyword evidence="1" id="KW-0479">Metal-binding</keyword>
<dbReference type="Pfam" id="PF12013">
    <property type="entry name" value="OrsD"/>
    <property type="match status" value="1"/>
</dbReference>
<protein>
    <recommendedName>
        <fullName evidence="3">C2H2-type domain-containing protein</fullName>
    </recommendedName>
</protein>
<gene>
    <name evidence="4" type="ORF">AGABI1DRAFT_95620</name>
</gene>
<dbReference type="PROSITE" id="PS50157">
    <property type="entry name" value="ZINC_FINGER_C2H2_2"/>
    <property type="match status" value="1"/>
</dbReference>
<feature type="region of interest" description="Disordered" evidence="2">
    <location>
        <begin position="170"/>
        <end position="190"/>
    </location>
</feature>
<feature type="region of interest" description="Disordered" evidence="2">
    <location>
        <begin position="494"/>
        <end position="538"/>
    </location>
</feature>
<dbReference type="OrthoDB" id="2507344at2759"/>
<reference evidence="5" key="1">
    <citation type="journal article" date="2012" name="Proc. Natl. Acad. Sci. U.S.A.">
        <title>Genome sequence of the button mushroom Agaricus bisporus reveals mechanisms governing adaptation to a humic-rich ecological niche.</title>
        <authorList>
            <person name="Morin E."/>
            <person name="Kohler A."/>
            <person name="Baker A.R."/>
            <person name="Foulongne-Oriol M."/>
            <person name="Lombard V."/>
            <person name="Nagy L.G."/>
            <person name="Ohm R.A."/>
            <person name="Patyshakuliyeva A."/>
            <person name="Brun A."/>
            <person name="Aerts A.L."/>
            <person name="Bailey A.M."/>
            <person name="Billette C."/>
            <person name="Coutinho P.M."/>
            <person name="Deakin G."/>
            <person name="Doddapaneni H."/>
            <person name="Floudas D."/>
            <person name="Grimwood J."/>
            <person name="Hilden K."/>
            <person name="Kuees U."/>
            <person name="LaButti K.M."/>
            <person name="Lapidus A."/>
            <person name="Lindquist E.A."/>
            <person name="Lucas S.M."/>
            <person name="Murat C."/>
            <person name="Riley R.W."/>
            <person name="Salamov A.A."/>
            <person name="Schmutz J."/>
            <person name="Subramanian V."/>
            <person name="Woesten H.A.B."/>
            <person name="Xu J."/>
            <person name="Eastwood D.C."/>
            <person name="Foster G.D."/>
            <person name="Sonnenberg A.S."/>
            <person name="Cullen D."/>
            <person name="de Vries R.P."/>
            <person name="Lundell T."/>
            <person name="Hibbett D.S."/>
            <person name="Henrissat B."/>
            <person name="Burton K.S."/>
            <person name="Kerrigan R.W."/>
            <person name="Challen M.P."/>
            <person name="Grigoriev I.V."/>
            <person name="Martin F."/>
        </authorList>
    </citation>
    <scope>NUCLEOTIDE SEQUENCE [LARGE SCALE GENOMIC DNA]</scope>
    <source>
        <strain evidence="5">JB137-S8 / ATCC MYA-4627 / FGSC 10392</strain>
    </source>
</reference>
<dbReference type="RefSeq" id="XP_007334899.1">
    <property type="nucleotide sequence ID" value="XM_007334837.1"/>
</dbReference>
<proteinExistence type="predicted"/>
<dbReference type="InParanoid" id="K5WUM2"/>
<dbReference type="STRING" id="597362.K5WUM2"/>
<keyword evidence="5" id="KW-1185">Reference proteome</keyword>
<dbReference type="HOGENOM" id="CLU_405415_0_0_1"/>
<evidence type="ECO:0000259" key="3">
    <source>
        <dbReference type="PROSITE" id="PS50157"/>
    </source>
</evidence>
<organism evidence="4 5">
    <name type="scientific">Agaricus bisporus var. burnettii (strain JB137-S8 / ATCC MYA-4627 / FGSC 10392)</name>
    <name type="common">White button mushroom</name>
    <dbReference type="NCBI Taxonomy" id="597362"/>
    <lineage>
        <taxon>Eukaryota</taxon>
        <taxon>Fungi</taxon>
        <taxon>Dikarya</taxon>
        <taxon>Basidiomycota</taxon>
        <taxon>Agaricomycotina</taxon>
        <taxon>Agaricomycetes</taxon>
        <taxon>Agaricomycetidae</taxon>
        <taxon>Agaricales</taxon>
        <taxon>Agaricineae</taxon>
        <taxon>Agaricaceae</taxon>
        <taxon>Agaricus</taxon>
    </lineage>
</organism>
<dbReference type="GO" id="GO:0008270">
    <property type="term" value="F:zinc ion binding"/>
    <property type="evidence" value="ECO:0007669"/>
    <property type="project" value="UniProtKB-KW"/>
</dbReference>
<sequence length="678" mass="76352">MIPTGLTPFIQAATKKVQTGVIWRVPERHTIPWKTTVRRRVINHFSAGLTECRKKKLKENLAKRSLCVVCSEPLGDNASTAHKACTDSMVSVLLDGGKRKVTIKRDETTWKFSCPQCSMSFYSTTSIKRHTKSHATFVPPAASPTSITLPPPTNIDSTTLLSPALRSTPQPTLVTRLPSTTRPPPPDTLQTPLLSRYGLIVNKTFKILICLGCRSVVDPGQVRRHFLTHHKNHPAPPNLQSELEEDACASYPHLTPSPPHPTEPVAPIYGLEDPVPGYRLCNSCKHCFASKKTFDKHPCGSQDSTWTLTAAQRFVNNTSSPWFAVQTPIANFNGECDRWAVYQSQQKSTLDTPHHSYSDDFRTLHQFLRKERWLERIENQRHEDLIHIVTYSTLDTAYGGLHRHIQQFLTSTQKDLDEMYIRRAIGTRPVEEQEKSRVRSHRDVNKPALENYSRIIAGLIILIHRVILNVDITYSFSIPADITDACQGFVEAVSSTHADEERDDEPMDGDVIEESSESSEDDDEGHIPPPPLSPLQYHPRSTSLIQEKLTTLLYLLYTQLPTNELRGQFFTPIYHFLVLSSLRKNGEWAAANSITHTIAALLFTGRLVFAWKTIEDAQEKNIDFSQGEKGVHDTKTHKIPAKNGFVHGGLYVSPTKHTGRREQNCSRRVTLSEVSIST</sequence>